<evidence type="ECO:0000313" key="2">
    <source>
        <dbReference type="Proteomes" id="UP000015103"/>
    </source>
</evidence>
<organism evidence="1 2">
    <name type="scientific">Rhodnius prolixus</name>
    <name type="common">Triatomid bug</name>
    <dbReference type="NCBI Taxonomy" id="13249"/>
    <lineage>
        <taxon>Eukaryota</taxon>
        <taxon>Metazoa</taxon>
        <taxon>Ecdysozoa</taxon>
        <taxon>Arthropoda</taxon>
        <taxon>Hexapoda</taxon>
        <taxon>Insecta</taxon>
        <taxon>Pterygota</taxon>
        <taxon>Neoptera</taxon>
        <taxon>Paraneoptera</taxon>
        <taxon>Hemiptera</taxon>
        <taxon>Heteroptera</taxon>
        <taxon>Panheteroptera</taxon>
        <taxon>Cimicomorpha</taxon>
        <taxon>Reduviidae</taxon>
        <taxon>Triatominae</taxon>
        <taxon>Rhodnius</taxon>
    </lineage>
</organism>
<dbReference type="EMBL" id="ACPB03007038">
    <property type="status" value="NOT_ANNOTATED_CDS"/>
    <property type="molecule type" value="Genomic_DNA"/>
</dbReference>
<proteinExistence type="predicted"/>
<keyword evidence="2" id="KW-1185">Reference proteome</keyword>
<dbReference type="Proteomes" id="UP000015103">
    <property type="component" value="Unassembled WGS sequence"/>
</dbReference>
<sequence length="183" mass="21969">MKDIDTFTANEPQVLLKCTFPNWSIEYTTEHQLNERYLMKLSKEKKDWIEYKQTLHENYLKLKRLNSSGERIPKNTNFLDHLSNEDREFMEILNKRKDEYAYLCSDALPKMNENLSLLTYEFENQVEMIKQISNNYELCLDKLQELICYDDELDDVEIFASQFTSVNEKSTMFDEPVLFIEEI</sequence>
<dbReference type="AlphaFoldDB" id="T1I706"/>
<dbReference type="EnsemblMetazoa" id="RPRC012078-RA">
    <property type="protein sequence ID" value="RPRC012078-PA"/>
    <property type="gene ID" value="RPRC012078"/>
</dbReference>
<dbReference type="VEuPathDB" id="VectorBase:RPRC012078"/>
<dbReference type="HOGENOM" id="CLU_1476948_0_0_1"/>
<evidence type="ECO:0000313" key="1">
    <source>
        <dbReference type="EnsemblMetazoa" id="RPRC012078-PA"/>
    </source>
</evidence>
<reference evidence="1" key="1">
    <citation type="submission" date="2015-05" db="UniProtKB">
        <authorList>
            <consortium name="EnsemblMetazoa"/>
        </authorList>
    </citation>
    <scope>IDENTIFICATION</scope>
</reference>
<name>T1I706_RHOPR</name>
<dbReference type="InParanoid" id="T1I706"/>
<accession>T1I706</accession>
<protein>
    <submittedName>
        <fullName evidence="1">Uncharacterized protein</fullName>
    </submittedName>
</protein>